<dbReference type="SUPFAM" id="SSF51126">
    <property type="entry name" value="Pectin lyase-like"/>
    <property type="match status" value="1"/>
</dbReference>
<feature type="non-terminal residue" evidence="1">
    <location>
        <position position="1"/>
    </location>
</feature>
<proteinExistence type="predicted"/>
<accession>A0A367ISH4</accession>
<dbReference type="InterPro" id="IPR011050">
    <property type="entry name" value="Pectin_lyase_fold/virulence"/>
</dbReference>
<dbReference type="OrthoDB" id="1046782at2759"/>
<dbReference type="AlphaFoldDB" id="A0A367ISH4"/>
<dbReference type="Proteomes" id="UP000253551">
    <property type="component" value="Unassembled WGS sequence"/>
</dbReference>
<organism evidence="1 2">
    <name type="scientific">Rhizopus stolonifer</name>
    <name type="common">Rhizopus nigricans</name>
    <dbReference type="NCBI Taxonomy" id="4846"/>
    <lineage>
        <taxon>Eukaryota</taxon>
        <taxon>Fungi</taxon>
        <taxon>Fungi incertae sedis</taxon>
        <taxon>Mucoromycota</taxon>
        <taxon>Mucoromycotina</taxon>
        <taxon>Mucoromycetes</taxon>
        <taxon>Mucorales</taxon>
        <taxon>Mucorineae</taxon>
        <taxon>Rhizopodaceae</taxon>
        <taxon>Rhizopus</taxon>
    </lineage>
</organism>
<evidence type="ECO:0000313" key="1">
    <source>
        <dbReference type="EMBL" id="RCH80645.1"/>
    </source>
</evidence>
<dbReference type="EMBL" id="PJQM01005891">
    <property type="protein sequence ID" value="RCH80645.1"/>
    <property type="molecule type" value="Genomic_DNA"/>
</dbReference>
<reference evidence="1 2" key="1">
    <citation type="journal article" date="2018" name="G3 (Bethesda)">
        <title>Phylogenetic and Phylogenomic Definition of Rhizopus Species.</title>
        <authorList>
            <person name="Gryganskyi A.P."/>
            <person name="Golan J."/>
            <person name="Dolatabadi S."/>
            <person name="Mondo S."/>
            <person name="Robb S."/>
            <person name="Idnurm A."/>
            <person name="Muszewska A."/>
            <person name="Steczkiewicz K."/>
            <person name="Masonjones S."/>
            <person name="Liao H.L."/>
            <person name="Gajdeczka M.T."/>
            <person name="Anike F."/>
            <person name="Vuek A."/>
            <person name="Anishchenko I.M."/>
            <person name="Voigt K."/>
            <person name="de Hoog G.S."/>
            <person name="Smith M.E."/>
            <person name="Heitman J."/>
            <person name="Vilgalys R."/>
            <person name="Stajich J.E."/>
        </authorList>
    </citation>
    <scope>NUCLEOTIDE SEQUENCE [LARGE SCALE GENOMIC DNA]</scope>
    <source>
        <strain evidence="1 2">LSU 92-RS-03</strain>
    </source>
</reference>
<evidence type="ECO:0008006" key="3">
    <source>
        <dbReference type="Google" id="ProtNLM"/>
    </source>
</evidence>
<gene>
    <name evidence="1" type="ORF">CU098_001456</name>
</gene>
<keyword evidence="2" id="KW-1185">Reference proteome</keyword>
<name>A0A367ISH4_RHIST</name>
<protein>
    <recommendedName>
        <fullName evidence="3">Right handed beta helix domain-containing protein</fullName>
    </recommendedName>
</protein>
<comment type="caution">
    <text evidence="1">The sequence shown here is derived from an EMBL/GenBank/DDBJ whole genome shotgun (WGS) entry which is preliminary data.</text>
</comment>
<evidence type="ECO:0000313" key="2">
    <source>
        <dbReference type="Proteomes" id="UP000253551"/>
    </source>
</evidence>
<sequence>PVISQQLEKPLKNLKFIHQCLGRNLADEQGYLSSGVQLYASNDITIKENILNATFPDTKYIAQDHAISVVGSNQTYVYQNFFAGWQIGDFGGAVRFTSAVDGYFISNYLANMGLMMYAAAHADYLQVSNMIVHKNFFYHFLGEDVAPVPEEQRGWLYDGVTFFDFYTARFNNTIRPPIWNSSVPISPWGWHIVVSENKFGASEGLDPYLISMGNLDEREAHIDKKNCFVTEPLVPGSRDAYIVPIIWRESFEEGLFTKNQGKIPKKLIKHTDEDLQDQVPAHLRNLHIPSYWKAFTLKNNTMSMISPHLPCSY</sequence>